<organism evidence="1 2">
    <name type="scientific">Candidatus Thiomargarita nelsonii</name>
    <dbReference type="NCBI Taxonomy" id="1003181"/>
    <lineage>
        <taxon>Bacteria</taxon>
        <taxon>Pseudomonadati</taxon>
        <taxon>Pseudomonadota</taxon>
        <taxon>Gammaproteobacteria</taxon>
        <taxon>Thiotrichales</taxon>
        <taxon>Thiotrichaceae</taxon>
        <taxon>Thiomargarita</taxon>
    </lineage>
</organism>
<accession>A0A176RVI9</accession>
<name>A0A176RVI9_9GAMM</name>
<evidence type="ECO:0000313" key="2">
    <source>
        <dbReference type="Proteomes" id="UP000076962"/>
    </source>
</evidence>
<evidence type="ECO:0000313" key="1">
    <source>
        <dbReference type="EMBL" id="OAD19735.1"/>
    </source>
</evidence>
<proteinExistence type="predicted"/>
<dbReference type="AlphaFoldDB" id="A0A176RVI9"/>
<reference evidence="1 2" key="1">
    <citation type="submission" date="2016-05" db="EMBL/GenBank/DDBJ databases">
        <title>Single-cell genome of chain-forming Candidatus Thiomargarita nelsonii and comparison to other large sulfur-oxidizing bacteria.</title>
        <authorList>
            <person name="Winkel M."/>
            <person name="Salman V."/>
            <person name="Woyke T."/>
            <person name="Schulz-Vogt H."/>
            <person name="Richter M."/>
            <person name="Flood B."/>
            <person name="Bailey J."/>
            <person name="Amann R."/>
            <person name="Mussmann M."/>
        </authorList>
    </citation>
    <scope>NUCLEOTIDE SEQUENCE [LARGE SCALE GENOMIC DNA]</scope>
    <source>
        <strain evidence="1 2">THI036</strain>
    </source>
</reference>
<dbReference type="Proteomes" id="UP000076962">
    <property type="component" value="Unassembled WGS sequence"/>
</dbReference>
<dbReference type="EMBL" id="LUTY01002684">
    <property type="protein sequence ID" value="OAD19735.1"/>
    <property type="molecule type" value="Genomic_DNA"/>
</dbReference>
<keyword evidence="2" id="KW-1185">Reference proteome</keyword>
<protein>
    <submittedName>
        <fullName evidence="1">Uncharacterized protein</fullName>
    </submittedName>
</protein>
<gene>
    <name evidence="1" type="ORF">THIOM_004610</name>
</gene>
<sequence>MTFKELNLTQNPFELISPSPLAFQSDAPIPWAGMKTQKEQLENTYLNATAHHNLILNWGPFGAGKTHAAFYFKNQSFLNTEFITLYVKTPLEDSDATQQLLKDIIDEISFTKLKEIIKARIAELGESQLFKLINTTIKSEVFATAIIKLGHSEPKLAEFMHRYVYGNVTRTELKQFQLPCALNSEVDYLKFLAGIIAALTAGKTTRVVLCVPTLLQRISNDVPKII</sequence>
<comment type="caution">
    <text evidence="1">The sequence shown here is derived from an EMBL/GenBank/DDBJ whole genome shotgun (WGS) entry which is preliminary data.</text>
</comment>